<evidence type="ECO:0000256" key="8">
    <source>
        <dbReference type="RuleBase" id="RU361238"/>
    </source>
</evidence>
<reference evidence="9" key="1">
    <citation type="submission" date="2022-12" db="EMBL/GenBank/DDBJ databases">
        <authorList>
            <person name="Petersen C."/>
        </authorList>
    </citation>
    <scope>NUCLEOTIDE SEQUENCE</scope>
    <source>
        <strain evidence="9">IBT 35673</strain>
    </source>
</reference>
<dbReference type="EMBL" id="JAPZBQ010000001">
    <property type="protein sequence ID" value="KAJ5351825.1"/>
    <property type="molecule type" value="Genomic_DNA"/>
</dbReference>
<dbReference type="GO" id="GO:0017000">
    <property type="term" value="P:antibiotic biosynthetic process"/>
    <property type="evidence" value="ECO:0007669"/>
    <property type="project" value="UniProtKB-ARBA"/>
</dbReference>
<dbReference type="PANTHER" id="PTHR33938">
    <property type="entry name" value="FERULOYL ESTERASE B-RELATED"/>
    <property type="match status" value="1"/>
</dbReference>
<keyword evidence="6" id="KW-0106">Calcium</keyword>
<evidence type="ECO:0000313" key="9">
    <source>
        <dbReference type="EMBL" id="KAJ5351825.1"/>
    </source>
</evidence>
<keyword evidence="2" id="KW-0719">Serine esterase</keyword>
<dbReference type="Gene3D" id="3.40.50.1820">
    <property type="entry name" value="alpha/beta hydrolase"/>
    <property type="match status" value="1"/>
</dbReference>
<name>A0A9W9R2R4_PENBR</name>
<comment type="caution">
    <text evidence="9">The sequence shown here is derived from an EMBL/GenBank/DDBJ whole genome shotgun (WGS) entry which is preliminary data.</text>
</comment>
<comment type="similarity">
    <text evidence="1 8">Belongs to the tannase family.</text>
</comment>
<dbReference type="InterPro" id="IPR029058">
    <property type="entry name" value="AB_hydrolase_fold"/>
</dbReference>
<keyword evidence="3" id="KW-0479">Metal-binding</keyword>
<dbReference type="SUPFAM" id="SSF53474">
    <property type="entry name" value="alpha/beta-Hydrolases"/>
    <property type="match status" value="1"/>
</dbReference>
<reference evidence="9" key="2">
    <citation type="journal article" date="2023" name="IMA Fungus">
        <title>Comparative genomic study of the Penicillium genus elucidates a diverse pangenome and 15 lateral gene transfer events.</title>
        <authorList>
            <person name="Petersen C."/>
            <person name="Sorensen T."/>
            <person name="Nielsen M.R."/>
            <person name="Sondergaard T.E."/>
            <person name="Sorensen J.L."/>
            <person name="Fitzpatrick D.A."/>
            <person name="Frisvad J.C."/>
            <person name="Nielsen K.L."/>
        </authorList>
    </citation>
    <scope>NUCLEOTIDE SEQUENCE</scope>
    <source>
        <strain evidence="9">IBT 35673</strain>
    </source>
</reference>
<dbReference type="GO" id="GO:0030600">
    <property type="term" value="F:feruloyl esterase activity"/>
    <property type="evidence" value="ECO:0007669"/>
    <property type="project" value="UniProtKB-ARBA"/>
</dbReference>
<dbReference type="Proteomes" id="UP001147695">
    <property type="component" value="Unassembled WGS sequence"/>
</dbReference>
<keyword evidence="4" id="KW-0732">Signal</keyword>
<dbReference type="GO" id="GO:0046872">
    <property type="term" value="F:metal ion binding"/>
    <property type="evidence" value="ECO:0007669"/>
    <property type="project" value="UniProtKB-KW"/>
</dbReference>
<proteinExistence type="inferred from homology"/>
<evidence type="ECO:0000256" key="3">
    <source>
        <dbReference type="ARBA" id="ARBA00022723"/>
    </source>
</evidence>
<evidence type="ECO:0000256" key="5">
    <source>
        <dbReference type="ARBA" id="ARBA00022801"/>
    </source>
</evidence>
<dbReference type="Pfam" id="PF07519">
    <property type="entry name" value="Tannase"/>
    <property type="match status" value="1"/>
</dbReference>
<evidence type="ECO:0000256" key="7">
    <source>
        <dbReference type="ARBA" id="ARBA00023157"/>
    </source>
</evidence>
<evidence type="ECO:0000256" key="1">
    <source>
        <dbReference type="ARBA" id="ARBA00006249"/>
    </source>
</evidence>
<dbReference type="GO" id="GO:0072330">
    <property type="term" value="P:monocarboxylic acid biosynthetic process"/>
    <property type="evidence" value="ECO:0007669"/>
    <property type="project" value="UniProtKB-ARBA"/>
</dbReference>
<evidence type="ECO:0000256" key="6">
    <source>
        <dbReference type="ARBA" id="ARBA00022837"/>
    </source>
</evidence>
<keyword evidence="7" id="KW-1015">Disulfide bond</keyword>
<evidence type="ECO:0000313" key="10">
    <source>
        <dbReference type="Proteomes" id="UP001147695"/>
    </source>
</evidence>
<dbReference type="AlphaFoldDB" id="A0A9W9R2R4"/>
<protein>
    <recommendedName>
        <fullName evidence="8">Carboxylic ester hydrolase</fullName>
        <ecNumber evidence="8">3.1.1.-</ecNumber>
    </recommendedName>
</protein>
<organism evidence="9 10">
    <name type="scientific">Penicillium brevicompactum</name>
    <dbReference type="NCBI Taxonomy" id="5074"/>
    <lineage>
        <taxon>Eukaryota</taxon>
        <taxon>Fungi</taxon>
        <taxon>Dikarya</taxon>
        <taxon>Ascomycota</taxon>
        <taxon>Pezizomycotina</taxon>
        <taxon>Eurotiomycetes</taxon>
        <taxon>Eurotiomycetidae</taxon>
        <taxon>Eurotiales</taxon>
        <taxon>Aspergillaceae</taxon>
        <taxon>Penicillium</taxon>
    </lineage>
</organism>
<dbReference type="PANTHER" id="PTHR33938:SF8">
    <property type="entry name" value="CARBOXYLIC ESTER HYDROLASE"/>
    <property type="match status" value="1"/>
</dbReference>
<dbReference type="EC" id="3.1.1.-" evidence="8"/>
<evidence type="ECO:0000256" key="2">
    <source>
        <dbReference type="ARBA" id="ARBA00022487"/>
    </source>
</evidence>
<keyword evidence="5 8" id="KW-0378">Hydrolase</keyword>
<accession>A0A9W9R2R4</accession>
<sequence>MPTGMSALCASDAFSWPSIPGAQVTALEASYVSNVTKFISEYYYYNHGNVQANEVSFCNVTLSYQHTGKNDSVMVGIYLPSEDWNGRMQGIGGNGYTAGLTSVTSVGMIGGVAEGYVTVTTNGGHTGTGGFNDDPSEWALNSDGSLDYQSIEDLATISLNDASLYAKSLAQSVYGTQPNYSYWTGCSQGGRQGMQLAQKYPDAYDGIVAASPAINWSEMFVSGVWAQFVMNMMNEYPYGCEIDGVVAAAVSACNAADGVVDGIVSDPTACDFDPFSAVGTHINCTDTNSTRTISNATAQIVNATWTGPRGSDGQFLWYGYEKGATLTGGTTVLNTECSNSTCIGAPLSMLLDWLQVFVEQDLDFTVANITSHEHFDFLFEKSLQKWGSYLGTNNPDLSEFRDAGGKMLSYHGLMDEVIPTQGSIDYYEKVLSQDANAAEYYRFFEAPMMGHCYGASGGYPSTIFDSMVAWVENGTVPETLPVSYTPKDGKTYDRMLCPYPQTVKYKGTGDHTLAESFYCAE</sequence>
<gene>
    <name evidence="9" type="ORF">N7452_000799</name>
</gene>
<evidence type="ECO:0000256" key="4">
    <source>
        <dbReference type="ARBA" id="ARBA00022729"/>
    </source>
</evidence>
<dbReference type="InterPro" id="IPR011118">
    <property type="entry name" value="Tannase/feruloyl_esterase"/>
</dbReference>